<dbReference type="PANTHER" id="PTHR35446:SF3">
    <property type="entry name" value="CMD DOMAIN-CONTAINING PROTEIN"/>
    <property type="match status" value="1"/>
</dbReference>
<evidence type="ECO:0000313" key="1">
    <source>
        <dbReference type="EMBL" id="KAJ54515.1"/>
    </source>
</evidence>
<sequence>MTDFTLHTAETAPAAAKPLLEKSVKDFGFVPNLHAAMADSPQLLQAYQQVHELFLASSFDAEEKTVVWQTINVEHNCHYCVPAHTGVAHSMKVDAALTDALRDNAPLGNARLEALRSFTLKVVRERGVVSDADVAEFLAAGFTKANVLDVVLGLSQKVMSNYVNHLAHTPVDKVFEKFAWEKKVAEPA</sequence>
<dbReference type="Gene3D" id="1.20.1290.10">
    <property type="entry name" value="AhpD-like"/>
    <property type="match status" value="1"/>
</dbReference>
<reference evidence="1 2" key="1">
    <citation type="submission" date="2014-03" db="EMBL/GenBank/DDBJ databases">
        <title>Draft Genome Sequence of Actibacterium mucosum KCTC 23349, a Marine Alphaproteobacterium with Complex Ionic Requirements Isolated from Mediterranean Seawater at Malvarrosa Beach, Valencia, Spain.</title>
        <authorList>
            <person name="Arahal D.R."/>
            <person name="Shao Z."/>
            <person name="Lai Q."/>
            <person name="Pujalte M.J."/>
        </authorList>
    </citation>
    <scope>NUCLEOTIDE SEQUENCE [LARGE SCALE GENOMIC DNA]</scope>
    <source>
        <strain evidence="1 2">KCTC 23349</strain>
    </source>
</reference>
<gene>
    <name evidence="1" type="ORF">ACMU_17560</name>
</gene>
<dbReference type="InterPro" id="IPR029032">
    <property type="entry name" value="AhpD-like"/>
</dbReference>
<proteinExistence type="predicted"/>
<evidence type="ECO:0000313" key="2">
    <source>
        <dbReference type="Proteomes" id="UP000026249"/>
    </source>
</evidence>
<accession>A0A037ZI81</accession>
<dbReference type="STRING" id="1454373.ACMU_17560"/>
<dbReference type="OrthoDB" id="9808310at2"/>
<protein>
    <submittedName>
        <fullName evidence="1">Carboxymuconolactone decarboxylase</fullName>
    </submittedName>
</protein>
<organism evidence="1 2">
    <name type="scientific">Actibacterium mucosum KCTC 23349</name>
    <dbReference type="NCBI Taxonomy" id="1454373"/>
    <lineage>
        <taxon>Bacteria</taxon>
        <taxon>Pseudomonadati</taxon>
        <taxon>Pseudomonadota</taxon>
        <taxon>Alphaproteobacteria</taxon>
        <taxon>Rhodobacterales</taxon>
        <taxon>Roseobacteraceae</taxon>
        <taxon>Actibacterium</taxon>
    </lineage>
</organism>
<keyword evidence="2" id="KW-1185">Reference proteome</keyword>
<dbReference type="PANTHER" id="PTHR35446">
    <property type="entry name" value="SI:CH211-175M2.5"/>
    <property type="match status" value="1"/>
</dbReference>
<dbReference type="RefSeq" id="WP_035261310.1">
    <property type="nucleotide sequence ID" value="NZ_JFKE01000007.1"/>
</dbReference>
<comment type="caution">
    <text evidence="1">The sequence shown here is derived from an EMBL/GenBank/DDBJ whole genome shotgun (WGS) entry which is preliminary data.</text>
</comment>
<dbReference type="EMBL" id="JFKE01000007">
    <property type="protein sequence ID" value="KAJ54515.1"/>
    <property type="molecule type" value="Genomic_DNA"/>
</dbReference>
<dbReference type="SUPFAM" id="SSF69118">
    <property type="entry name" value="AhpD-like"/>
    <property type="match status" value="1"/>
</dbReference>
<dbReference type="Proteomes" id="UP000026249">
    <property type="component" value="Unassembled WGS sequence"/>
</dbReference>
<dbReference type="AlphaFoldDB" id="A0A037ZI81"/>
<name>A0A037ZI81_9RHOB</name>